<comment type="caution">
    <text evidence="9">The sequence shown here is derived from an EMBL/GenBank/DDBJ whole genome shotgun (WGS) entry which is preliminary data.</text>
</comment>
<dbReference type="InterPro" id="IPR050191">
    <property type="entry name" value="ATP-dep_DNA_ligase"/>
</dbReference>
<dbReference type="InterPro" id="IPR012310">
    <property type="entry name" value="DNA_ligase_ATP-dep_cent"/>
</dbReference>
<dbReference type="GO" id="GO:0003677">
    <property type="term" value="F:DNA binding"/>
    <property type="evidence" value="ECO:0007669"/>
    <property type="project" value="InterPro"/>
</dbReference>
<protein>
    <recommendedName>
        <fullName evidence="8">ATP-dependent DNA ligase family profile domain-containing protein</fullName>
    </recommendedName>
</protein>
<dbReference type="SUPFAM" id="SSF56091">
    <property type="entry name" value="DNA ligase/mRNA capping enzyme, catalytic domain"/>
    <property type="match status" value="1"/>
</dbReference>
<dbReference type="Gene3D" id="3.30.470.30">
    <property type="entry name" value="DNA ligase/mRNA capping enzyme"/>
    <property type="match status" value="1"/>
</dbReference>
<dbReference type="GO" id="GO:0003910">
    <property type="term" value="F:DNA ligase (ATP) activity"/>
    <property type="evidence" value="ECO:0007669"/>
    <property type="project" value="InterPro"/>
</dbReference>
<keyword evidence="7" id="KW-0539">Nucleus</keyword>
<evidence type="ECO:0000256" key="5">
    <source>
        <dbReference type="ARBA" id="ARBA00022741"/>
    </source>
</evidence>
<comment type="subcellular location">
    <subcellularLocation>
        <location evidence="1">Nucleus</location>
    </subcellularLocation>
</comment>
<dbReference type="PANTHER" id="PTHR45674">
    <property type="entry name" value="DNA LIGASE 1/3 FAMILY MEMBER"/>
    <property type="match status" value="1"/>
</dbReference>
<feature type="domain" description="ATP-dependent DNA ligase family profile" evidence="8">
    <location>
        <begin position="169"/>
        <end position="296"/>
    </location>
</feature>
<evidence type="ECO:0000256" key="2">
    <source>
        <dbReference type="ARBA" id="ARBA00007572"/>
    </source>
</evidence>
<reference evidence="9 10" key="1">
    <citation type="journal article" date="2020" name="IScience">
        <title>Genome Sequencing of the Endangered Kingdonia uniflora (Circaeasteraceae, Ranunculales) Reveals Potential Mechanisms of Evolutionary Specialization.</title>
        <authorList>
            <person name="Sun Y."/>
            <person name="Deng T."/>
            <person name="Zhang A."/>
            <person name="Moore M.J."/>
            <person name="Landis J.B."/>
            <person name="Lin N."/>
            <person name="Zhang H."/>
            <person name="Zhang X."/>
            <person name="Huang J."/>
            <person name="Zhang X."/>
            <person name="Sun H."/>
            <person name="Wang H."/>
        </authorList>
    </citation>
    <scope>NUCLEOTIDE SEQUENCE [LARGE SCALE GENOMIC DNA]</scope>
    <source>
        <strain evidence="9">TB1705</strain>
        <tissue evidence="9">Leaf</tissue>
    </source>
</reference>
<evidence type="ECO:0000256" key="7">
    <source>
        <dbReference type="ARBA" id="ARBA00023242"/>
    </source>
</evidence>
<keyword evidence="5" id="KW-0547">Nucleotide-binding</keyword>
<keyword evidence="3" id="KW-0436">Ligase</keyword>
<evidence type="ECO:0000313" key="9">
    <source>
        <dbReference type="EMBL" id="KAF6137287.1"/>
    </source>
</evidence>
<organism evidence="9 10">
    <name type="scientific">Kingdonia uniflora</name>
    <dbReference type="NCBI Taxonomy" id="39325"/>
    <lineage>
        <taxon>Eukaryota</taxon>
        <taxon>Viridiplantae</taxon>
        <taxon>Streptophyta</taxon>
        <taxon>Embryophyta</taxon>
        <taxon>Tracheophyta</taxon>
        <taxon>Spermatophyta</taxon>
        <taxon>Magnoliopsida</taxon>
        <taxon>Ranunculales</taxon>
        <taxon>Circaeasteraceae</taxon>
        <taxon>Kingdonia</taxon>
    </lineage>
</organism>
<dbReference type="AlphaFoldDB" id="A0A7J7L3W3"/>
<evidence type="ECO:0000256" key="3">
    <source>
        <dbReference type="ARBA" id="ARBA00022598"/>
    </source>
</evidence>
<dbReference type="GO" id="GO:0005634">
    <property type="term" value="C:nucleus"/>
    <property type="evidence" value="ECO:0007669"/>
    <property type="project" value="UniProtKB-SubCell"/>
</dbReference>
<dbReference type="GO" id="GO:0006281">
    <property type="term" value="P:DNA repair"/>
    <property type="evidence" value="ECO:0007669"/>
    <property type="project" value="InterPro"/>
</dbReference>
<dbReference type="InterPro" id="IPR036599">
    <property type="entry name" value="DNA_ligase_N_sf"/>
</dbReference>
<evidence type="ECO:0000259" key="8">
    <source>
        <dbReference type="Pfam" id="PF01068"/>
    </source>
</evidence>
<proteinExistence type="inferred from homology"/>
<sequence>MGIGTLVSAIKDISQPTYFQSSLFQNNNYHIRASSKVADCLGCKKARFKVRNLRIGAMMKTVLPALAQAVVTNSSPCLPHEGASKFLKEKLQCVSAAVVEAHTILPNLDILVPSLVSKGIDFTSETLSMVPGIPIMPMLARSAHNHTLSTFVEFAPPLYHNVLAYSYFARITNGVSQILKLFEGRAFTCEYKYDGQRAQIHKLNDGSVRVFSRKGDDMTSKFPDLVKIIKESCKTATVTFVVDAEVVAVDRKRCKLMSFQELSSRERGTKSSIITVDDIEVDICVFVFDVMFANGDK</sequence>
<evidence type="ECO:0000256" key="1">
    <source>
        <dbReference type="ARBA" id="ARBA00004123"/>
    </source>
</evidence>
<evidence type="ECO:0000256" key="4">
    <source>
        <dbReference type="ARBA" id="ARBA00022705"/>
    </source>
</evidence>
<dbReference type="PANTHER" id="PTHR45674:SF9">
    <property type="entry name" value="DNA LIGASE 3"/>
    <property type="match status" value="1"/>
</dbReference>
<keyword evidence="10" id="KW-1185">Reference proteome</keyword>
<name>A0A7J7L3W3_9MAGN</name>
<dbReference type="OrthoDB" id="1741735at2759"/>
<comment type="similarity">
    <text evidence="2">Belongs to the ATP-dependent DNA ligase family.</text>
</comment>
<evidence type="ECO:0000256" key="6">
    <source>
        <dbReference type="ARBA" id="ARBA00022840"/>
    </source>
</evidence>
<dbReference type="GO" id="GO:0005524">
    <property type="term" value="F:ATP binding"/>
    <property type="evidence" value="ECO:0007669"/>
    <property type="project" value="UniProtKB-KW"/>
</dbReference>
<dbReference type="Gene3D" id="1.10.3260.10">
    <property type="entry name" value="DNA ligase, ATP-dependent, N-terminal domain"/>
    <property type="match status" value="1"/>
</dbReference>
<dbReference type="InterPro" id="IPR016059">
    <property type="entry name" value="DNA_ligase_ATP-dep_CS"/>
</dbReference>
<evidence type="ECO:0000313" key="10">
    <source>
        <dbReference type="Proteomes" id="UP000541444"/>
    </source>
</evidence>
<keyword evidence="6" id="KW-0067">ATP-binding</keyword>
<dbReference type="Pfam" id="PF01068">
    <property type="entry name" value="DNA_ligase_A_M"/>
    <property type="match status" value="1"/>
</dbReference>
<dbReference type="GO" id="GO:0006273">
    <property type="term" value="P:lagging strand elongation"/>
    <property type="evidence" value="ECO:0007669"/>
    <property type="project" value="TreeGrafter"/>
</dbReference>
<keyword evidence="4" id="KW-0235">DNA replication</keyword>
<dbReference type="EMBL" id="JACGCM010002659">
    <property type="protein sequence ID" value="KAF6137287.1"/>
    <property type="molecule type" value="Genomic_DNA"/>
</dbReference>
<dbReference type="FunFam" id="3.30.470.30:FF:000002">
    <property type="entry name" value="DNA ligase"/>
    <property type="match status" value="1"/>
</dbReference>
<gene>
    <name evidence="9" type="ORF">GIB67_036324</name>
</gene>
<dbReference type="SUPFAM" id="SSF117018">
    <property type="entry name" value="ATP-dependent DNA ligase DNA-binding domain"/>
    <property type="match status" value="1"/>
</dbReference>
<dbReference type="GO" id="GO:0006310">
    <property type="term" value="P:DNA recombination"/>
    <property type="evidence" value="ECO:0007669"/>
    <property type="project" value="InterPro"/>
</dbReference>
<dbReference type="PROSITE" id="PS00697">
    <property type="entry name" value="DNA_LIGASE_A1"/>
    <property type="match status" value="1"/>
</dbReference>
<accession>A0A7J7L3W3</accession>
<dbReference type="Proteomes" id="UP000541444">
    <property type="component" value="Unassembled WGS sequence"/>
</dbReference>